<accession>A0A564XX74</accession>
<dbReference type="Proteomes" id="UP000321570">
    <property type="component" value="Unassembled WGS sequence"/>
</dbReference>
<reference evidence="1 2" key="1">
    <citation type="submission" date="2019-07" db="EMBL/GenBank/DDBJ databases">
        <authorList>
            <person name="Jastrzebski P J."/>
            <person name="Paukszto L."/>
            <person name="Jastrzebski P J."/>
        </authorList>
    </citation>
    <scope>NUCLEOTIDE SEQUENCE [LARGE SCALE GENOMIC DNA]</scope>
    <source>
        <strain evidence="1 2">WMS-il1</strain>
    </source>
</reference>
<evidence type="ECO:0000313" key="2">
    <source>
        <dbReference type="Proteomes" id="UP000321570"/>
    </source>
</evidence>
<protein>
    <submittedName>
        <fullName evidence="1">Uncharacterized protein</fullName>
    </submittedName>
</protein>
<dbReference type="EMBL" id="CABIJS010000008">
    <property type="protein sequence ID" value="VUZ38853.1"/>
    <property type="molecule type" value="Genomic_DNA"/>
</dbReference>
<organism evidence="1 2">
    <name type="scientific">Hymenolepis diminuta</name>
    <name type="common">Rat tapeworm</name>
    <dbReference type="NCBI Taxonomy" id="6216"/>
    <lineage>
        <taxon>Eukaryota</taxon>
        <taxon>Metazoa</taxon>
        <taxon>Spiralia</taxon>
        <taxon>Lophotrochozoa</taxon>
        <taxon>Platyhelminthes</taxon>
        <taxon>Cestoda</taxon>
        <taxon>Eucestoda</taxon>
        <taxon>Cyclophyllidea</taxon>
        <taxon>Hymenolepididae</taxon>
        <taxon>Hymenolepis</taxon>
    </lineage>
</organism>
<dbReference type="AlphaFoldDB" id="A0A564XX74"/>
<name>A0A564XX74_HYMDI</name>
<gene>
    <name evidence="1" type="ORF">WMSIL1_LOCUS253</name>
</gene>
<keyword evidence="2" id="KW-1185">Reference proteome</keyword>
<sequence length="145" mass="16805">MTPFVLTSAATFVCMDNGPKEHGFLSTGHDTAYFLASTNGFKSIENELHDEELFLWQNAYRDISIEIQRSNRQLYNTEPDTVSYDTYWVVVNRILTKIFKSGINCENIFKQLLKAINDLTFYAKNLQASNAEMSPTPLEFFFRFF</sequence>
<evidence type="ECO:0000313" key="1">
    <source>
        <dbReference type="EMBL" id="VUZ38853.1"/>
    </source>
</evidence>
<proteinExistence type="predicted"/>